<evidence type="ECO:0000313" key="7">
    <source>
        <dbReference type="EMBL" id="MQW72292.1"/>
    </source>
</evidence>
<dbReference type="PANTHER" id="PTHR30086">
    <property type="entry name" value="ARGININE EXPORTER PROTEIN ARGO"/>
    <property type="match status" value="1"/>
</dbReference>
<sequence length="213" mass="22568">MSTTAALFGILGAILIGAISPGPSFVLVSRIAITGSRLDGLAAAAGMGLGGALFCILALAGLSALLLQVEWFYMTLKLIGGAYLVYLGIRIWRGADAPLSADTSVVFQRKSVWRSFTFALVTQISNPKTAIVYGSIFAALLPASPPDWLLLSLPPMIFLVEAAWYAAVALAFSANRPRGVYLHFKEWIDRIAGGVIVALGLRLLTEGLQSQKA</sequence>
<evidence type="ECO:0000256" key="4">
    <source>
        <dbReference type="ARBA" id="ARBA00022989"/>
    </source>
</evidence>
<keyword evidence="4 6" id="KW-1133">Transmembrane helix</keyword>
<dbReference type="Pfam" id="PF01810">
    <property type="entry name" value="LysE"/>
    <property type="match status" value="1"/>
</dbReference>
<dbReference type="GO" id="GO:0005886">
    <property type="term" value="C:plasma membrane"/>
    <property type="evidence" value="ECO:0007669"/>
    <property type="project" value="UniProtKB-SubCell"/>
</dbReference>
<proteinExistence type="predicted"/>
<feature type="transmembrane region" description="Helical" evidence="6">
    <location>
        <begin position="6"/>
        <end position="28"/>
    </location>
</feature>
<dbReference type="AlphaFoldDB" id="A0A6G1WRK2"/>
<evidence type="ECO:0000256" key="3">
    <source>
        <dbReference type="ARBA" id="ARBA00022692"/>
    </source>
</evidence>
<feature type="transmembrane region" description="Helical" evidence="6">
    <location>
        <begin position="40"/>
        <end position="65"/>
    </location>
</feature>
<feature type="transmembrane region" description="Helical" evidence="6">
    <location>
        <begin position="153"/>
        <end position="175"/>
    </location>
</feature>
<comment type="caution">
    <text evidence="7">The sequence shown here is derived from an EMBL/GenBank/DDBJ whole genome shotgun (WGS) entry which is preliminary data.</text>
</comment>
<dbReference type="InterPro" id="IPR001123">
    <property type="entry name" value="LeuE-type"/>
</dbReference>
<name>A0A6G1WRK2_9HYPH</name>
<feature type="transmembrane region" description="Helical" evidence="6">
    <location>
        <begin position="71"/>
        <end position="89"/>
    </location>
</feature>
<protein>
    <submittedName>
        <fullName evidence="7">LysE family translocator</fullName>
    </submittedName>
</protein>
<keyword evidence="2" id="KW-1003">Cell membrane</keyword>
<dbReference type="GO" id="GO:0015171">
    <property type="term" value="F:amino acid transmembrane transporter activity"/>
    <property type="evidence" value="ECO:0007669"/>
    <property type="project" value="TreeGrafter"/>
</dbReference>
<feature type="transmembrane region" description="Helical" evidence="6">
    <location>
        <begin position="118"/>
        <end position="141"/>
    </location>
</feature>
<dbReference type="EMBL" id="WISB01000148">
    <property type="protein sequence ID" value="MQW72292.1"/>
    <property type="molecule type" value="Genomic_DNA"/>
</dbReference>
<keyword evidence="3 6" id="KW-0812">Transmembrane</keyword>
<evidence type="ECO:0000256" key="5">
    <source>
        <dbReference type="ARBA" id="ARBA00023136"/>
    </source>
</evidence>
<reference evidence="7" key="1">
    <citation type="journal article" date="2013" name="Genome Biol.">
        <title>Comparative genomics of the core and accessory genomes of 48 Sinorhizobium strains comprising five genospecies.</title>
        <authorList>
            <person name="Sugawara M."/>
            <person name="Epstein B."/>
            <person name="Badgley B.D."/>
            <person name="Unno T."/>
            <person name="Xu L."/>
            <person name="Reese J."/>
            <person name="Gyaneshwar P."/>
            <person name="Denny R."/>
            <person name="Mudge J."/>
            <person name="Bharti A.K."/>
            <person name="Farmer A.D."/>
            <person name="May G.D."/>
            <person name="Woodward J.E."/>
            <person name="Medigue C."/>
            <person name="Vallenet D."/>
            <person name="Lajus A."/>
            <person name="Rouy Z."/>
            <person name="Martinez-Vaz B."/>
            <person name="Tiffin P."/>
            <person name="Young N.D."/>
            <person name="Sadowsky M.J."/>
        </authorList>
    </citation>
    <scope>NUCLEOTIDE SEQUENCE</scope>
    <source>
        <strain evidence="7">M1</strain>
    </source>
</reference>
<evidence type="ECO:0000256" key="1">
    <source>
        <dbReference type="ARBA" id="ARBA00004651"/>
    </source>
</evidence>
<comment type="subcellular location">
    <subcellularLocation>
        <location evidence="1">Cell membrane</location>
        <topology evidence="1">Multi-pass membrane protein</topology>
    </subcellularLocation>
</comment>
<keyword evidence="5 6" id="KW-0472">Membrane</keyword>
<gene>
    <name evidence="7" type="ORF">GHJ91_24950</name>
</gene>
<evidence type="ECO:0000256" key="2">
    <source>
        <dbReference type="ARBA" id="ARBA00022475"/>
    </source>
</evidence>
<evidence type="ECO:0000256" key="6">
    <source>
        <dbReference type="SAM" id="Phobius"/>
    </source>
</evidence>
<dbReference type="RefSeq" id="WP_024325387.1">
    <property type="nucleotide sequence ID" value="NZ_CP149879.1"/>
</dbReference>
<organism evidence="7">
    <name type="scientific">Sinorhizobium medicae</name>
    <dbReference type="NCBI Taxonomy" id="110321"/>
    <lineage>
        <taxon>Bacteria</taxon>
        <taxon>Pseudomonadati</taxon>
        <taxon>Pseudomonadota</taxon>
        <taxon>Alphaproteobacteria</taxon>
        <taxon>Hyphomicrobiales</taxon>
        <taxon>Rhizobiaceae</taxon>
        <taxon>Sinorhizobium/Ensifer group</taxon>
        <taxon>Sinorhizobium</taxon>
    </lineage>
</organism>
<dbReference type="PANTHER" id="PTHR30086:SF19">
    <property type="entry name" value="THREONINE EFFLUX PROTEIN"/>
    <property type="match status" value="1"/>
</dbReference>
<accession>A0A6G1WRK2</accession>